<sequence length="228" mass="26709">MWVTFCPDGQIIDWLTYGSGHVQILIVNGQDLISTAEYRYDALGRRIQKRSKHHHTGGEHNIIYRWDGDTLAYESNEQITKHYIYEKDSFVPLVQAVYAEEIELHQTPDWADKSYSLQRDPLWKVAKTAKDFKDFWFYHCDYLGTPQEMTDHTGAVIWKAEYKAWGECKAEIAKSNFFENSEIISNNIRFQGQYFDEETGLHYNRYRYYSPYVGRFISKDPIGLSGGG</sequence>
<proteinExistence type="predicted"/>
<dbReference type="EMBL" id="AVST01000035">
    <property type="protein sequence ID" value="ERH70947.1"/>
    <property type="molecule type" value="Genomic_DNA"/>
</dbReference>
<dbReference type="Gene3D" id="2.180.10.10">
    <property type="entry name" value="RHS repeat-associated core"/>
    <property type="match status" value="1"/>
</dbReference>
<organism evidence="2 3">
    <name type="scientific">Acinetobacter baumannii EGD-HP18</name>
    <dbReference type="NCBI Taxonomy" id="1358412"/>
    <lineage>
        <taxon>Bacteria</taxon>
        <taxon>Pseudomonadati</taxon>
        <taxon>Pseudomonadota</taxon>
        <taxon>Gammaproteobacteria</taxon>
        <taxon>Moraxellales</taxon>
        <taxon>Moraxellaceae</taxon>
        <taxon>Acinetobacter</taxon>
        <taxon>Acinetobacter calcoaceticus/baumannii complex</taxon>
    </lineage>
</organism>
<dbReference type="AlphaFoldDB" id="A0AAV3K2X3"/>
<dbReference type="InterPro" id="IPR001826">
    <property type="entry name" value="RHS"/>
</dbReference>
<feature type="domain" description="RHS protein conserved region" evidence="1">
    <location>
        <begin position="137"/>
        <end position="168"/>
    </location>
</feature>
<name>A0AAV3K2X3_ACIBA</name>
<comment type="caution">
    <text evidence="2">The sequence shown here is derived from an EMBL/GenBank/DDBJ whole genome shotgun (WGS) entry which is preliminary data.</text>
</comment>
<dbReference type="Proteomes" id="UP000016517">
    <property type="component" value="Unassembled WGS sequence"/>
</dbReference>
<evidence type="ECO:0000259" key="1">
    <source>
        <dbReference type="Pfam" id="PF03527"/>
    </source>
</evidence>
<dbReference type="PANTHER" id="PTHR32305:SF15">
    <property type="entry name" value="PROTEIN RHSA-RELATED"/>
    <property type="match status" value="1"/>
</dbReference>
<reference evidence="2 3" key="1">
    <citation type="submission" date="2013-08" db="EMBL/GenBank/DDBJ databases">
        <title>Study of Ammonical-Nitrogen removal by Nitrification Denitrification process using lab isolates.</title>
        <authorList>
            <person name="Khardenavis A.A."/>
            <person name="Pal R.R."/>
            <person name="Kapley A."/>
            <person name="Qureshi A."/>
            <person name="Purohit H.J."/>
        </authorList>
    </citation>
    <scope>NUCLEOTIDE SEQUENCE [LARGE SCALE GENOMIC DNA]</scope>
    <source>
        <strain evidence="2 3">EGD-HP18</strain>
    </source>
</reference>
<evidence type="ECO:0000313" key="2">
    <source>
        <dbReference type="EMBL" id="ERH70947.1"/>
    </source>
</evidence>
<protein>
    <recommendedName>
        <fullName evidence="1">RHS protein conserved region domain-containing protein</fullName>
    </recommendedName>
</protein>
<dbReference type="InterPro" id="IPR050708">
    <property type="entry name" value="T6SS_VgrG/RHS"/>
</dbReference>
<accession>A0AAV3K2X3</accession>
<evidence type="ECO:0000313" key="3">
    <source>
        <dbReference type="Proteomes" id="UP000016517"/>
    </source>
</evidence>
<dbReference type="PANTHER" id="PTHR32305">
    <property type="match status" value="1"/>
</dbReference>
<dbReference type="Pfam" id="PF03527">
    <property type="entry name" value="RHS"/>
    <property type="match status" value="1"/>
</dbReference>
<dbReference type="InterPro" id="IPR022385">
    <property type="entry name" value="Rhs_assc_core"/>
</dbReference>
<gene>
    <name evidence="2" type="ORF">N173_13980</name>
</gene>
<dbReference type="NCBIfam" id="TIGR03696">
    <property type="entry name" value="Rhs_assc_core"/>
    <property type="match status" value="1"/>
</dbReference>